<sequence length="198" mass="21353">MGSSAGPVGPGNSATDPAPTWRSPRLADVVAEIEAEIRQAWAGLRRDFGVAPDSPDETALAWLVADDPAGYDWRAVDGALDRLRCPDCGSRLTGGPVGCGTCDYYHRMRFGAREVDRQHVPPGNEHGLRVATAVARARHRYAPRARVGYELVLPDLVAGTLPTTRQAQAAKALINRLTDDECDRVTSVAEVERLAQGR</sequence>
<dbReference type="RefSeq" id="WP_208814492.1">
    <property type="nucleotide sequence ID" value="NZ_WVUH01000133.1"/>
</dbReference>
<evidence type="ECO:0000256" key="1">
    <source>
        <dbReference type="SAM" id="MobiDB-lite"/>
    </source>
</evidence>
<dbReference type="EMBL" id="WVUH01000133">
    <property type="protein sequence ID" value="MBO4207602.1"/>
    <property type="molecule type" value="Genomic_DNA"/>
</dbReference>
<gene>
    <name evidence="2" type="ORF">GSF22_16545</name>
</gene>
<proteinExistence type="predicted"/>
<accession>A0ABS3VST0</accession>
<reference evidence="2 3" key="1">
    <citation type="submission" date="2019-12" db="EMBL/GenBank/DDBJ databases">
        <title>Whole genome sequencing of endophytic Actinobacterium Micromonospora sp. MPMI6T.</title>
        <authorList>
            <person name="Evv R."/>
            <person name="Podile A.R."/>
        </authorList>
    </citation>
    <scope>NUCLEOTIDE SEQUENCE [LARGE SCALE GENOMIC DNA]</scope>
    <source>
        <strain evidence="2 3">MPMI6</strain>
    </source>
</reference>
<evidence type="ECO:0000313" key="2">
    <source>
        <dbReference type="EMBL" id="MBO4207602.1"/>
    </source>
</evidence>
<comment type="caution">
    <text evidence="2">The sequence shown here is derived from an EMBL/GenBank/DDBJ whole genome shotgun (WGS) entry which is preliminary data.</text>
</comment>
<evidence type="ECO:0000313" key="3">
    <source>
        <dbReference type="Proteomes" id="UP000823521"/>
    </source>
</evidence>
<protein>
    <submittedName>
        <fullName evidence="2">Uncharacterized protein</fullName>
    </submittedName>
</protein>
<dbReference type="Proteomes" id="UP000823521">
    <property type="component" value="Unassembled WGS sequence"/>
</dbReference>
<organism evidence="2 3">
    <name type="scientific">Micromonospora echinofusca</name>
    <dbReference type="NCBI Taxonomy" id="47858"/>
    <lineage>
        <taxon>Bacteria</taxon>
        <taxon>Bacillati</taxon>
        <taxon>Actinomycetota</taxon>
        <taxon>Actinomycetes</taxon>
        <taxon>Micromonosporales</taxon>
        <taxon>Micromonosporaceae</taxon>
        <taxon>Micromonospora</taxon>
    </lineage>
</organism>
<name>A0ABS3VST0_MICEH</name>
<keyword evidence="3" id="KW-1185">Reference proteome</keyword>
<feature type="region of interest" description="Disordered" evidence="1">
    <location>
        <begin position="1"/>
        <end position="22"/>
    </location>
</feature>